<accession>A0A5B2WS75</accession>
<evidence type="ECO:0000256" key="6">
    <source>
        <dbReference type="SAM" id="MobiDB-lite"/>
    </source>
</evidence>
<dbReference type="SMART" id="SM00862">
    <property type="entry name" value="Trans_reg_C"/>
    <property type="match status" value="1"/>
</dbReference>
<dbReference type="InterPro" id="IPR049945">
    <property type="entry name" value="AAA_22"/>
</dbReference>
<dbReference type="InterPro" id="IPR016032">
    <property type="entry name" value="Sig_transdc_resp-reg_C-effctor"/>
</dbReference>
<dbReference type="Pfam" id="PF00486">
    <property type="entry name" value="Trans_reg_C"/>
    <property type="match status" value="1"/>
</dbReference>
<proteinExistence type="inferred from homology"/>
<reference evidence="8 9" key="1">
    <citation type="submission" date="2019-09" db="EMBL/GenBank/DDBJ databases">
        <title>Goodfellowia gen. nov., a new genus of the Pseudonocardineae related to Actinoalloteichus, containing Goodfellowia coeruleoviolacea gen. nov., comb. nov. gen. nov., comb. nov.</title>
        <authorList>
            <person name="Labeda D."/>
        </authorList>
    </citation>
    <scope>NUCLEOTIDE SEQUENCE [LARGE SCALE GENOMIC DNA]</scope>
    <source>
        <strain evidence="8 9">AN110305</strain>
    </source>
</reference>
<sequence>MARRVLPAQRGGDVVGRHRHAGQVHARRGRPLERVRSWIHRLAVLTHTTSAGRGRQDDRPGGPGCWAVALLGPFELTDGSSVVPVTSDKQRIVLAALALLAGQPVTVEELADRLWGDRPPPSARATVHSLVMRLRRLLGAGVLRSDNRGYLLDLAPARVDALLFHQLRTAADRAAARGDHHAEADLLGRALALWRGPALADVRSETMHRVDARLWQDRRDETVERRAAVSLAVGARPDIVDELRELVAAQPLREQARALLITALHRAGRRADALAEYREARRVLVEELGVEPGPRLRQAHQDVLCDKDVHARTGSPRRQVPAELPHDVRGFTGRRAALDRLDALRDCGDGLPIAVLTGPAGVGKTALAVRWSHRVRAGFPDGQLFMDLHGDSRRPMPAADALRLLLRSLGVGAAEVPEDEQGRARLYRSLLADRRVLVVLDNAADADHVRPLLPGTGSCAVLVTGRSRLSGLVARDGARAVVVEPLSGLESVRLLADMIGADRVSAAPKAAGALARLCGRLPLALRDAGARLVADPALPLGDLVAELSGRDTHTPQELCRAAG</sequence>
<evidence type="ECO:0000259" key="7">
    <source>
        <dbReference type="PROSITE" id="PS51755"/>
    </source>
</evidence>
<dbReference type="PROSITE" id="PS51755">
    <property type="entry name" value="OMPR_PHOB"/>
    <property type="match status" value="1"/>
</dbReference>
<dbReference type="InterPro" id="IPR036388">
    <property type="entry name" value="WH-like_DNA-bd_sf"/>
</dbReference>
<dbReference type="Pfam" id="PF13401">
    <property type="entry name" value="AAA_22"/>
    <property type="match status" value="1"/>
</dbReference>
<dbReference type="InterPro" id="IPR005158">
    <property type="entry name" value="BTAD"/>
</dbReference>
<feature type="domain" description="OmpR/PhoB-type" evidence="7">
    <location>
        <begin position="54"/>
        <end position="154"/>
    </location>
</feature>
<dbReference type="SUPFAM" id="SSF46894">
    <property type="entry name" value="C-terminal effector domain of the bipartite response regulators"/>
    <property type="match status" value="1"/>
</dbReference>
<evidence type="ECO:0000256" key="2">
    <source>
        <dbReference type="ARBA" id="ARBA00023015"/>
    </source>
</evidence>
<gene>
    <name evidence="8" type="ORF">F0L68_34130</name>
</gene>
<dbReference type="Gene3D" id="1.25.40.10">
    <property type="entry name" value="Tetratricopeptide repeat domain"/>
    <property type="match status" value="1"/>
</dbReference>
<dbReference type="CDD" id="cd15831">
    <property type="entry name" value="BTAD"/>
    <property type="match status" value="1"/>
</dbReference>
<dbReference type="Gene3D" id="1.10.10.10">
    <property type="entry name" value="Winged helix-like DNA-binding domain superfamily/Winged helix DNA-binding domain"/>
    <property type="match status" value="1"/>
</dbReference>
<dbReference type="SUPFAM" id="SSF52540">
    <property type="entry name" value="P-loop containing nucleoside triphosphate hydrolases"/>
    <property type="match status" value="1"/>
</dbReference>
<evidence type="ECO:0000256" key="5">
    <source>
        <dbReference type="PROSITE-ProRule" id="PRU01091"/>
    </source>
</evidence>
<dbReference type="InterPro" id="IPR027417">
    <property type="entry name" value="P-loop_NTPase"/>
</dbReference>
<evidence type="ECO:0000313" key="9">
    <source>
        <dbReference type="Proteomes" id="UP000323454"/>
    </source>
</evidence>
<protein>
    <recommendedName>
        <fullName evidence="7">OmpR/PhoB-type domain-containing protein</fullName>
    </recommendedName>
</protein>
<dbReference type="SMART" id="SM01043">
    <property type="entry name" value="BTAD"/>
    <property type="match status" value="1"/>
</dbReference>
<dbReference type="SUPFAM" id="SSF48452">
    <property type="entry name" value="TPR-like"/>
    <property type="match status" value="1"/>
</dbReference>
<feature type="DNA-binding region" description="OmpR/PhoB-type" evidence="5">
    <location>
        <begin position="54"/>
        <end position="154"/>
    </location>
</feature>
<dbReference type="GO" id="GO:0016887">
    <property type="term" value="F:ATP hydrolysis activity"/>
    <property type="evidence" value="ECO:0007669"/>
    <property type="project" value="InterPro"/>
</dbReference>
<name>A0A5B2WS75_9PSEU</name>
<dbReference type="EMBL" id="VUOB01000072">
    <property type="protein sequence ID" value="KAA2252807.1"/>
    <property type="molecule type" value="Genomic_DNA"/>
</dbReference>
<reference evidence="8 9" key="2">
    <citation type="submission" date="2019-09" db="EMBL/GenBank/DDBJ databases">
        <authorList>
            <person name="Jin C."/>
        </authorList>
    </citation>
    <scope>NUCLEOTIDE SEQUENCE [LARGE SCALE GENOMIC DNA]</scope>
    <source>
        <strain evidence="8 9">AN110305</strain>
    </source>
</reference>
<feature type="region of interest" description="Disordered" evidence="6">
    <location>
        <begin position="1"/>
        <end position="20"/>
    </location>
</feature>
<evidence type="ECO:0000313" key="8">
    <source>
        <dbReference type="EMBL" id="KAA2252807.1"/>
    </source>
</evidence>
<dbReference type="Pfam" id="PF03704">
    <property type="entry name" value="BTAD"/>
    <property type="match status" value="1"/>
</dbReference>
<dbReference type="PANTHER" id="PTHR35807:SF1">
    <property type="entry name" value="TRANSCRIPTIONAL REGULATOR REDD"/>
    <property type="match status" value="1"/>
</dbReference>
<comment type="similarity">
    <text evidence="1">Belongs to the AfsR/DnrI/RedD regulatory family.</text>
</comment>
<dbReference type="PANTHER" id="PTHR35807">
    <property type="entry name" value="TRANSCRIPTIONAL REGULATOR REDD-RELATED"/>
    <property type="match status" value="1"/>
</dbReference>
<dbReference type="OrthoDB" id="7628974at2"/>
<evidence type="ECO:0000256" key="4">
    <source>
        <dbReference type="ARBA" id="ARBA00023163"/>
    </source>
</evidence>
<dbReference type="PRINTS" id="PR00364">
    <property type="entry name" value="DISEASERSIST"/>
</dbReference>
<dbReference type="GO" id="GO:0000160">
    <property type="term" value="P:phosphorelay signal transduction system"/>
    <property type="evidence" value="ECO:0007669"/>
    <property type="project" value="InterPro"/>
</dbReference>
<keyword evidence="3 5" id="KW-0238">DNA-binding</keyword>
<dbReference type="InterPro" id="IPR001867">
    <property type="entry name" value="OmpR/PhoB-type_DNA-bd"/>
</dbReference>
<keyword evidence="2" id="KW-0805">Transcription regulation</keyword>
<organism evidence="8 9">
    <name type="scientific">Solihabitans fulvus</name>
    <dbReference type="NCBI Taxonomy" id="1892852"/>
    <lineage>
        <taxon>Bacteria</taxon>
        <taxon>Bacillati</taxon>
        <taxon>Actinomycetota</taxon>
        <taxon>Actinomycetes</taxon>
        <taxon>Pseudonocardiales</taxon>
        <taxon>Pseudonocardiaceae</taxon>
        <taxon>Solihabitans</taxon>
    </lineage>
</organism>
<dbReference type="Proteomes" id="UP000323454">
    <property type="component" value="Unassembled WGS sequence"/>
</dbReference>
<dbReference type="Gene3D" id="3.40.50.300">
    <property type="entry name" value="P-loop containing nucleotide triphosphate hydrolases"/>
    <property type="match status" value="1"/>
</dbReference>
<dbReference type="GO" id="GO:0003677">
    <property type="term" value="F:DNA binding"/>
    <property type="evidence" value="ECO:0007669"/>
    <property type="project" value="UniProtKB-UniRule"/>
</dbReference>
<evidence type="ECO:0000256" key="1">
    <source>
        <dbReference type="ARBA" id="ARBA00005820"/>
    </source>
</evidence>
<dbReference type="InterPro" id="IPR051677">
    <property type="entry name" value="AfsR-DnrI-RedD_regulator"/>
</dbReference>
<comment type="caution">
    <text evidence="8">The sequence shown here is derived from an EMBL/GenBank/DDBJ whole genome shotgun (WGS) entry which is preliminary data.</text>
</comment>
<dbReference type="InterPro" id="IPR011990">
    <property type="entry name" value="TPR-like_helical_dom_sf"/>
</dbReference>
<keyword evidence="4" id="KW-0804">Transcription</keyword>
<dbReference type="AlphaFoldDB" id="A0A5B2WS75"/>
<keyword evidence="9" id="KW-1185">Reference proteome</keyword>
<dbReference type="GO" id="GO:0006355">
    <property type="term" value="P:regulation of DNA-templated transcription"/>
    <property type="evidence" value="ECO:0007669"/>
    <property type="project" value="InterPro"/>
</dbReference>
<evidence type="ECO:0000256" key="3">
    <source>
        <dbReference type="ARBA" id="ARBA00023125"/>
    </source>
</evidence>